<dbReference type="AlphaFoldDB" id="A0A6N3ECM1"/>
<reference evidence="1" key="1">
    <citation type="submission" date="2019-11" db="EMBL/GenBank/DDBJ databases">
        <authorList>
            <person name="Feng L."/>
        </authorList>
    </citation>
    <scope>NUCLEOTIDE SEQUENCE</scope>
    <source>
        <strain evidence="1">PmerdaeLFYP103</strain>
    </source>
</reference>
<sequence>MYYENLYYFCTAINKAREQQVKTKMICLVF</sequence>
<protein>
    <submittedName>
        <fullName evidence="1">Uncharacterized protein</fullName>
    </submittedName>
</protein>
<organism evidence="1">
    <name type="scientific">Parabacteroides merdae</name>
    <dbReference type="NCBI Taxonomy" id="46503"/>
    <lineage>
        <taxon>Bacteria</taxon>
        <taxon>Pseudomonadati</taxon>
        <taxon>Bacteroidota</taxon>
        <taxon>Bacteroidia</taxon>
        <taxon>Bacteroidales</taxon>
        <taxon>Tannerellaceae</taxon>
        <taxon>Parabacteroides</taxon>
    </lineage>
</organism>
<name>A0A6N3ECM1_9BACT</name>
<accession>A0A6N3ECM1</accession>
<evidence type="ECO:0000313" key="1">
    <source>
        <dbReference type="EMBL" id="VYU37309.1"/>
    </source>
</evidence>
<proteinExistence type="predicted"/>
<gene>
    <name evidence="1" type="ORF">PMLFYP103_01923</name>
</gene>
<dbReference type="EMBL" id="CACRUV010000022">
    <property type="protein sequence ID" value="VYU37309.1"/>
    <property type="molecule type" value="Genomic_DNA"/>
</dbReference>